<dbReference type="EMBL" id="PDCK01000040">
    <property type="protein sequence ID" value="PRQ46483.1"/>
    <property type="molecule type" value="Genomic_DNA"/>
</dbReference>
<name>A0A2P6RJ86_ROSCH</name>
<dbReference type="Gramene" id="PRQ46483">
    <property type="protein sequence ID" value="PRQ46483"/>
    <property type="gene ID" value="RchiOBHm_Chr2g0089531"/>
</dbReference>
<reference evidence="1 2" key="1">
    <citation type="journal article" date="2018" name="Nat. Genet.">
        <title>The Rosa genome provides new insights in the design of modern roses.</title>
        <authorList>
            <person name="Bendahmane M."/>
        </authorList>
    </citation>
    <scope>NUCLEOTIDE SEQUENCE [LARGE SCALE GENOMIC DNA]</scope>
    <source>
        <strain evidence="2">cv. Old Blush</strain>
    </source>
</reference>
<dbReference type="AlphaFoldDB" id="A0A2P6RJ86"/>
<proteinExistence type="predicted"/>
<evidence type="ECO:0000313" key="1">
    <source>
        <dbReference type="EMBL" id="PRQ46483.1"/>
    </source>
</evidence>
<sequence>MCPISSTHVALWGNIKHVDIGCYGKDDGRDKYYNRFSPAVITEGDGDDDDDADYDFAPAA</sequence>
<dbReference type="Proteomes" id="UP000238479">
    <property type="component" value="Chromosome 2"/>
</dbReference>
<keyword evidence="2" id="KW-1185">Reference proteome</keyword>
<accession>A0A2P6RJ86</accession>
<gene>
    <name evidence="1" type="ORF">RchiOBHm_Chr2g0089531</name>
</gene>
<evidence type="ECO:0000313" key="2">
    <source>
        <dbReference type="Proteomes" id="UP000238479"/>
    </source>
</evidence>
<organism evidence="1 2">
    <name type="scientific">Rosa chinensis</name>
    <name type="common">China rose</name>
    <dbReference type="NCBI Taxonomy" id="74649"/>
    <lineage>
        <taxon>Eukaryota</taxon>
        <taxon>Viridiplantae</taxon>
        <taxon>Streptophyta</taxon>
        <taxon>Embryophyta</taxon>
        <taxon>Tracheophyta</taxon>
        <taxon>Spermatophyta</taxon>
        <taxon>Magnoliopsida</taxon>
        <taxon>eudicotyledons</taxon>
        <taxon>Gunneridae</taxon>
        <taxon>Pentapetalae</taxon>
        <taxon>rosids</taxon>
        <taxon>fabids</taxon>
        <taxon>Rosales</taxon>
        <taxon>Rosaceae</taxon>
        <taxon>Rosoideae</taxon>
        <taxon>Rosoideae incertae sedis</taxon>
        <taxon>Rosa</taxon>
    </lineage>
</organism>
<protein>
    <submittedName>
        <fullName evidence="1">Uncharacterized protein</fullName>
    </submittedName>
</protein>
<comment type="caution">
    <text evidence="1">The sequence shown here is derived from an EMBL/GenBank/DDBJ whole genome shotgun (WGS) entry which is preliminary data.</text>
</comment>